<keyword evidence="11" id="KW-1133">Transmembrane helix</keyword>
<dbReference type="InterPro" id="IPR005467">
    <property type="entry name" value="His_kinase_dom"/>
</dbReference>
<evidence type="ECO:0000256" key="2">
    <source>
        <dbReference type="ARBA" id="ARBA00004651"/>
    </source>
</evidence>
<evidence type="ECO:0000313" key="15">
    <source>
        <dbReference type="EMBL" id="WXK75477.1"/>
    </source>
</evidence>
<dbReference type="Gene3D" id="3.30.565.10">
    <property type="entry name" value="Histidine kinase-like ATPase, C-terminal domain"/>
    <property type="match status" value="1"/>
</dbReference>
<dbReference type="InterPro" id="IPR039506">
    <property type="entry name" value="SPOB_a"/>
</dbReference>
<dbReference type="PANTHER" id="PTHR43547">
    <property type="entry name" value="TWO-COMPONENT HISTIDINE KINASE"/>
    <property type="match status" value="1"/>
</dbReference>
<keyword evidence="10" id="KW-0067">ATP-binding</keyword>
<evidence type="ECO:0000313" key="16">
    <source>
        <dbReference type="Proteomes" id="UP001626628"/>
    </source>
</evidence>
<dbReference type="Proteomes" id="UP001626628">
    <property type="component" value="Chromosome"/>
</dbReference>
<accession>A0ABZ2QG36</accession>
<evidence type="ECO:0000259" key="14">
    <source>
        <dbReference type="PROSITE" id="PS50109"/>
    </source>
</evidence>
<dbReference type="SMART" id="SM00387">
    <property type="entry name" value="HATPase_c"/>
    <property type="match status" value="1"/>
</dbReference>
<evidence type="ECO:0000256" key="13">
    <source>
        <dbReference type="ARBA" id="ARBA00023136"/>
    </source>
</evidence>
<dbReference type="SUPFAM" id="SSF55890">
    <property type="entry name" value="Sporulation response regulatory protein Spo0B"/>
    <property type="match status" value="1"/>
</dbReference>
<dbReference type="InterPro" id="IPR035965">
    <property type="entry name" value="PAS-like_dom_sf"/>
</dbReference>
<evidence type="ECO:0000256" key="3">
    <source>
        <dbReference type="ARBA" id="ARBA00012438"/>
    </source>
</evidence>
<dbReference type="SUPFAM" id="SSF55874">
    <property type="entry name" value="ATPase domain of HSP90 chaperone/DNA topoisomerase II/histidine kinase"/>
    <property type="match status" value="1"/>
</dbReference>
<reference evidence="15 16" key="1">
    <citation type="submission" date="2024-03" db="EMBL/GenBank/DDBJ databases">
        <title>The complete genome of Streptomyces sirii sp.nov.</title>
        <authorList>
            <person name="Zakalyukina Y.V."/>
            <person name="Belik A.R."/>
            <person name="Biryukov M.V."/>
            <person name="Baturina O.A."/>
            <person name="Kabilov M.R."/>
        </authorList>
    </citation>
    <scope>NUCLEOTIDE SEQUENCE [LARGE SCALE GENOMIC DNA]</scope>
    <source>
        <strain evidence="15 16">BP-8</strain>
    </source>
</reference>
<dbReference type="InterPro" id="IPR004358">
    <property type="entry name" value="Sig_transdc_His_kin-like_C"/>
</dbReference>
<dbReference type="SUPFAM" id="SSF103190">
    <property type="entry name" value="Sensory domain-like"/>
    <property type="match status" value="1"/>
</dbReference>
<feature type="domain" description="Histidine kinase" evidence="14">
    <location>
        <begin position="393"/>
        <end position="540"/>
    </location>
</feature>
<keyword evidence="8" id="KW-0547">Nucleotide-binding</keyword>
<dbReference type="InterPro" id="IPR029151">
    <property type="entry name" value="Sensor-like_sf"/>
</dbReference>
<dbReference type="RefSeq" id="WP_407285542.1">
    <property type="nucleotide sequence ID" value="NZ_CP147982.1"/>
</dbReference>
<keyword evidence="9 15" id="KW-0418">Kinase</keyword>
<evidence type="ECO:0000256" key="4">
    <source>
        <dbReference type="ARBA" id="ARBA00022475"/>
    </source>
</evidence>
<dbReference type="InterPro" id="IPR003594">
    <property type="entry name" value="HATPase_dom"/>
</dbReference>
<dbReference type="EMBL" id="CP147982">
    <property type="protein sequence ID" value="WXK75477.1"/>
    <property type="molecule type" value="Genomic_DNA"/>
</dbReference>
<keyword evidence="12" id="KW-0902">Two-component regulatory system</keyword>
<evidence type="ECO:0000256" key="6">
    <source>
        <dbReference type="ARBA" id="ARBA00022679"/>
    </source>
</evidence>
<evidence type="ECO:0000256" key="12">
    <source>
        <dbReference type="ARBA" id="ARBA00023012"/>
    </source>
</evidence>
<dbReference type="Gene3D" id="3.30.450.20">
    <property type="entry name" value="PAS domain"/>
    <property type="match status" value="2"/>
</dbReference>
<dbReference type="GO" id="GO:0004673">
    <property type="term" value="F:protein histidine kinase activity"/>
    <property type="evidence" value="ECO:0007669"/>
    <property type="project" value="UniProtKB-EC"/>
</dbReference>
<evidence type="ECO:0000256" key="9">
    <source>
        <dbReference type="ARBA" id="ARBA00022777"/>
    </source>
</evidence>
<dbReference type="InterPro" id="IPR013767">
    <property type="entry name" value="PAS_fold"/>
</dbReference>
<comment type="subcellular location">
    <subcellularLocation>
        <location evidence="2">Cell membrane</location>
        <topology evidence="2">Multi-pass membrane protein</topology>
    </subcellularLocation>
</comment>
<evidence type="ECO:0000256" key="5">
    <source>
        <dbReference type="ARBA" id="ARBA00022553"/>
    </source>
</evidence>
<name>A0ABZ2QG36_9ACTN</name>
<dbReference type="PROSITE" id="PS50109">
    <property type="entry name" value="HIS_KIN"/>
    <property type="match status" value="1"/>
</dbReference>
<dbReference type="EC" id="2.7.13.3" evidence="3"/>
<keyword evidence="13" id="KW-0472">Membrane</keyword>
<proteinExistence type="predicted"/>
<evidence type="ECO:0000256" key="1">
    <source>
        <dbReference type="ARBA" id="ARBA00000085"/>
    </source>
</evidence>
<organism evidence="15 16">
    <name type="scientific">Streptomyces sirii</name>
    <dbReference type="NCBI Taxonomy" id="3127701"/>
    <lineage>
        <taxon>Bacteria</taxon>
        <taxon>Bacillati</taxon>
        <taxon>Actinomycetota</taxon>
        <taxon>Actinomycetes</taxon>
        <taxon>Kitasatosporales</taxon>
        <taxon>Streptomycetaceae</taxon>
        <taxon>Streptomyces</taxon>
    </lineage>
</organism>
<keyword evidence="16" id="KW-1185">Reference proteome</keyword>
<dbReference type="PRINTS" id="PR00344">
    <property type="entry name" value="BCTRLSENSOR"/>
</dbReference>
<dbReference type="PANTHER" id="PTHR43547:SF10">
    <property type="entry name" value="SENSOR HISTIDINE KINASE DCUS"/>
    <property type="match status" value="1"/>
</dbReference>
<dbReference type="Pfam" id="PF00989">
    <property type="entry name" value="PAS"/>
    <property type="match status" value="1"/>
</dbReference>
<evidence type="ECO:0000256" key="10">
    <source>
        <dbReference type="ARBA" id="ARBA00022840"/>
    </source>
</evidence>
<evidence type="ECO:0000256" key="11">
    <source>
        <dbReference type="ARBA" id="ARBA00022989"/>
    </source>
</evidence>
<dbReference type="Pfam" id="PF14689">
    <property type="entry name" value="SPOB_a"/>
    <property type="match status" value="1"/>
</dbReference>
<dbReference type="Gene3D" id="1.10.287.130">
    <property type="match status" value="1"/>
</dbReference>
<gene>
    <name evidence="15" type="ORF">WAB15_05590</name>
</gene>
<dbReference type="InterPro" id="IPR036890">
    <property type="entry name" value="HATPase_C_sf"/>
</dbReference>
<dbReference type="InterPro" id="IPR016120">
    <property type="entry name" value="Sig_transdc_His_kin_SpoOB"/>
</dbReference>
<keyword evidence="4" id="KW-1003">Cell membrane</keyword>
<keyword evidence="6 15" id="KW-0808">Transferase</keyword>
<dbReference type="CDD" id="cd16915">
    <property type="entry name" value="HATPase_DpiB-CitA-like"/>
    <property type="match status" value="1"/>
</dbReference>
<keyword evidence="5" id="KW-0597">Phosphoprotein</keyword>
<dbReference type="InterPro" id="IPR033463">
    <property type="entry name" value="sCache_3"/>
</dbReference>
<comment type="catalytic activity">
    <reaction evidence="1">
        <text>ATP + protein L-histidine = ADP + protein N-phospho-L-histidine.</text>
        <dbReference type="EC" id="2.7.13.3"/>
    </reaction>
</comment>
<protein>
    <recommendedName>
        <fullName evidence="3">histidine kinase</fullName>
        <ecNumber evidence="3">2.7.13.3</ecNumber>
    </recommendedName>
</protein>
<dbReference type="Pfam" id="PF17203">
    <property type="entry name" value="sCache_3_2"/>
    <property type="match status" value="1"/>
</dbReference>
<keyword evidence="7" id="KW-0812">Transmembrane</keyword>
<evidence type="ECO:0000256" key="7">
    <source>
        <dbReference type="ARBA" id="ARBA00022692"/>
    </source>
</evidence>
<sequence length="558" mass="59312">MRIHWPRRVFAQVLTAQVALTTGVLVLATSLFLAPLSSELDDQAMRRALSIAQTAAADPDLAARLVATEPDARGPVQAKAERIRRATGALYIVVMDTRGVRWSHTRTAEIGRHVSTDPSRTLAGREVRQIDTGTLGRSARAKVPLRDSRGRIVGAVSVGIAYDSVRSRLLGTIPTVLRYAGAALAVGVLAAVALSRRLRRRTHGVAFADISALLDEREAMLHGIREGVVAFDRRGRIRLVNDEAGRLLGIGAGAAGRALDEVLPPGRTTDVLAGRVDGKDLLAVSGGRVLIANRVPTRDGGAVVTLRDRTELELLGRELDSTQGLLDALRAQDHEHANQLHTVRGLLELGRHDKAVEFVAEVASAHRASAEQIAERVHDPLLSALLVGKAAIAAERGVSLRVSPSTLLPDAVVDPRDLVTVLGNLLDNALDATAERRRQKPFVEVELRAEGTTAVLRVSDTGPGVPPELRERIFAEGWSTKAAVPAGGERAARGPVAFRRGRGIGLALVRRLAERHGGMARVAARAGGGAVFTVVLPDALATPLNGDERTTTAIGTGR</sequence>
<dbReference type="Pfam" id="PF02518">
    <property type="entry name" value="HATPase_c"/>
    <property type="match status" value="1"/>
</dbReference>
<dbReference type="SUPFAM" id="SSF55785">
    <property type="entry name" value="PYP-like sensor domain (PAS domain)"/>
    <property type="match status" value="1"/>
</dbReference>
<evidence type="ECO:0000256" key="8">
    <source>
        <dbReference type="ARBA" id="ARBA00022741"/>
    </source>
</evidence>